<dbReference type="AlphaFoldDB" id="A0A7C4W3E6"/>
<evidence type="ECO:0000313" key="1">
    <source>
        <dbReference type="EMBL" id="HGU40192.1"/>
    </source>
</evidence>
<comment type="caution">
    <text evidence="1">The sequence shown here is derived from an EMBL/GenBank/DDBJ whole genome shotgun (WGS) entry which is preliminary data.</text>
</comment>
<protein>
    <submittedName>
        <fullName evidence="1">Uncharacterized protein</fullName>
    </submittedName>
</protein>
<proteinExistence type="predicted"/>
<dbReference type="PROSITE" id="PS51257">
    <property type="entry name" value="PROKAR_LIPOPROTEIN"/>
    <property type="match status" value="1"/>
</dbReference>
<name>A0A7C4W3E6_9BACT</name>
<reference evidence="1" key="1">
    <citation type="journal article" date="2020" name="mSystems">
        <title>Genome- and Community-Level Interaction Insights into Carbon Utilization and Element Cycling Functions of Hydrothermarchaeota in Hydrothermal Sediment.</title>
        <authorList>
            <person name="Zhou Z."/>
            <person name="Liu Y."/>
            <person name="Xu W."/>
            <person name="Pan J."/>
            <person name="Luo Z.H."/>
            <person name="Li M."/>
        </authorList>
    </citation>
    <scope>NUCLEOTIDE SEQUENCE [LARGE SCALE GENOMIC DNA]</scope>
    <source>
        <strain evidence="1">SpSt-609</strain>
    </source>
</reference>
<dbReference type="EMBL" id="DSZY01000014">
    <property type="protein sequence ID" value="HGU40192.1"/>
    <property type="molecule type" value="Genomic_DNA"/>
</dbReference>
<sequence length="455" mass="52101">MATREDQGGIVIERPLGIGRTSTAAWIVFVSCVVLSMNPASQQFFLEEGYSGTIELLPIILERWYDMPFVTLKYYDENIFYDLSYALKRALASLGYLPLEEYVLHREFLEPFNESILKDGVVIQINVRVSLDNSLIDFWTLTNDEKFLYSLPIEHLNLENLSTLLAELLRRSGYDSSFGLLTFETPESTENVTKEFLRGLPDTFFIGKDRQPKIISGYGLPFFKSDKVDYIGGLVTYSGEFYELTTEKTHDNILESVYGFPVFKTSTRQLYIDRVTEGRKVVWQNVRLLGIWDGIVLFADGSISDTSLSWRMKVSQTPVDFLVYDGVLVIVDVASNFYALDLKTRRLLYNDHVPDFRRLRVTDSGVVLETESKALLFDKSFKNKSVLTSAELTKSASYIFYSPVYPSVMGVVKTKIGYFFQDIFVGTEIFLFFVKSNKIYLLTDVGTWIYDLGNH</sequence>
<organism evidence="1">
    <name type="scientific">Fervidobacterium thailandense</name>
    <dbReference type="NCBI Taxonomy" id="1008305"/>
    <lineage>
        <taxon>Bacteria</taxon>
        <taxon>Thermotogati</taxon>
        <taxon>Thermotogota</taxon>
        <taxon>Thermotogae</taxon>
        <taxon>Thermotogales</taxon>
        <taxon>Fervidobacteriaceae</taxon>
        <taxon>Fervidobacterium</taxon>
    </lineage>
</organism>
<accession>A0A7C4W3E6</accession>
<gene>
    <name evidence="1" type="ORF">ENT77_03230</name>
</gene>